<dbReference type="EMBL" id="PYEP01000001">
    <property type="protein sequence ID" value="PSN09771.1"/>
    <property type="molecule type" value="Genomic_DNA"/>
</dbReference>
<name>A0A2P8VQE2_9ENTR</name>
<evidence type="ECO:0000313" key="3">
    <source>
        <dbReference type="Proteomes" id="UP000240212"/>
    </source>
</evidence>
<feature type="transmembrane region" description="Helical" evidence="1">
    <location>
        <begin position="16"/>
        <end position="36"/>
    </location>
</feature>
<organism evidence="2 3">
    <name type="scientific">Siccibacter turicensis</name>
    <dbReference type="NCBI Taxonomy" id="357233"/>
    <lineage>
        <taxon>Bacteria</taxon>
        <taxon>Pseudomonadati</taxon>
        <taxon>Pseudomonadota</taxon>
        <taxon>Gammaproteobacteria</taxon>
        <taxon>Enterobacterales</taxon>
        <taxon>Enterobacteriaceae</taxon>
        <taxon>Siccibacter</taxon>
    </lineage>
</organism>
<dbReference type="AlphaFoldDB" id="A0A2P8VQE2"/>
<keyword evidence="1" id="KW-0472">Membrane</keyword>
<dbReference type="OrthoDB" id="6637833at2"/>
<gene>
    <name evidence="2" type="ORF">C7G83_03240</name>
</gene>
<dbReference type="RefSeq" id="WP_106876190.1">
    <property type="nucleotide sequence ID" value="NZ_JBOIPS010000001.1"/>
</dbReference>
<dbReference type="Pfam" id="PF10968">
    <property type="entry name" value="DUF2770"/>
    <property type="match status" value="1"/>
</dbReference>
<reference evidence="2 3" key="1">
    <citation type="submission" date="2018-03" db="EMBL/GenBank/DDBJ databases">
        <title>Draft genome sequence of the first documented clinical Siccibacter turicensis isolate in Austria.</title>
        <authorList>
            <person name="Lepuschitz S."/>
            <person name="Pekard-Amenitsch S."/>
            <person name="Haunold R."/>
            <person name="Schill S."/>
            <person name="Mach R."/>
            <person name="Allerberger F."/>
            <person name="Ruppitsch W."/>
            <person name="Forsythe S.J."/>
        </authorList>
    </citation>
    <scope>NUCLEOTIDE SEQUENCE [LARGE SCALE GENOMIC DNA]</scope>
    <source>
        <strain evidence="2 3">6100069499-17</strain>
    </source>
</reference>
<keyword evidence="1" id="KW-0812">Transmembrane</keyword>
<keyword evidence="3" id="KW-1185">Reference proteome</keyword>
<accession>A0A2P8VQE2</accession>
<sequence length="37" mass="4694">MRRVIHFLINNVREHLMLYIFFWLMLAVLDVIYLLMR</sequence>
<dbReference type="Proteomes" id="UP000240212">
    <property type="component" value="Unassembled WGS sequence"/>
</dbReference>
<dbReference type="InterPro" id="IPR024494">
    <property type="entry name" value="DUF2770"/>
</dbReference>
<keyword evidence="1" id="KW-1133">Transmembrane helix</keyword>
<comment type="caution">
    <text evidence="2">The sequence shown here is derived from an EMBL/GenBank/DDBJ whole genome shotgun (WGS) entry which is preliminary data.</text>
</comment>
<proteinExistence type="predicted"/>
<protein>
    <submittedName>
        <fullName evidence="2">DUF2770 domain-containing protein</fullName>
    </submittedName>
</protein>
<evidence type="ECO:0000256" key="1">
    <source>
        <dbReference type="SAM" id="Phobius"/>
    </source>
</evidence>
<evidence type="ECO:0000313" key="2">
    <source>
        <dbReference type="EMBL" id="PSN09771.1"/>
    </source>
</evidence>